<dbReference type="PANTHER" id="PTHR34071:SF2">
    <property type="entry name" value="FLAVIN-NUCLEOTIDE-BINDING PROTEIN"/>
    <property type="match status" value="1"/>
</dbReference>
<sequence>MFREIRRKDKEKTEREAVEIMKRGTNGVLSVNGDGGYPYGVPVSYVYHDGKIYFHTAKEGHKIEAIEKDPRVSFCVVGADNIKPGEFTTEYSSVICFGKAEIVEDDNEKQRILELLVERYSADFREAGMKYIKAQWDGCHTVAVSVEHMTGKGLA</sequence>
<accession>A0A9D1L7M9</accession>
<reference evidence="1" key="1">
    <citation type="submission" date="2020-10" db="EMBL/GenBank/DDBJ databases">
        <authorList>
            <person name="Gilroy R."/>
        </authorList>
    </citation>
    <scope>NUCLEOTIDE SEQUENCE</scope>
    <source>
        <strain evidence="1">ChiHcec3-6078</strain>
    </source>
</reference>
<name>A0A9D1L7M9_9FIRM</name>
<protein>
    <submittedName>
        <fullName evidence="1">Pyridoxamine 5'-phosphate oxidase family protein</fullName>
    </submittedName>
</protein>
<dbReference type="Gene3D" id="2.30.110.10">
    <property type="entry name" value="Electron Transport, Fmn-binding Protein, Chain A"/>
    <property type="match status" value="1"/>
</dbReference>
<proteinExistence type="predicted"/>
<dbReference type="InterPro" id="IPR024747">
    <property type="entry name" value="Pyridox_Oxase-rel"/>
</dbReference>
<reference evidence="1" key="2">
    <citation type="journal article" date="2021" name="PeerJ">
        <title>Extensive microbial diversity within the chicken gut microbiome revealed by metagenomics and culture.</title>
        <authorList>
            <person name="Gilroy R."/>
            <person name="Ravi A."/>
            <person name="Getino M."/>
            <person name="Pursley I."/>
            <person name="Horton D.L."/>
            <person name="Alikhan N.F."/>
            <person name="Baker D."/>
            <person name="Gharbi K."/>
            <person name="Hall N."/>
            <person name="Watson M."/>
            <person name="Adriaenssens E.M."/>
            <person name="Foster-Nyarko E."/>
            <person name="Jarju S."/>
            <person name="Secka A."/>
            <person name="Antonio M."/>
            <person name="Oren A."/>
            <person name="Chaudhuri R.R."/>
            <person name="La Ragione R."/>
            <person name="Hildebrand F."/>
            <person name="Pallen M.J."/>
        </authorList>
    </citation>
    <scope>NUCLEOTIDE SEQUENCE</scope>
    <source>
        <strain evidence="1">ChiHcec3-6078</strain>
    </source>
</reference>
<gene>
    <name evidence="1" type="ORF">IAC50_07495</name>
</gene>
<dbReference type="Proteomes" id="UP000824090">
    <property type="component" value="Unassembled WGS sequence"/>
</dbReference>
<dbReference type="Pfam" id="PF12900">
    <property type="entry name" value="Pyridox_ox_2"/>
    <property type="match status" value="1"/>
</dbReference>
<comment type="caution">
    <text evidence="1">The sequence shown here is derived from an EMBL/GenBank/DDBJ whole genome shotgun (WGS) entry which is preliminary data.</text>
</comment>
<organism evidence="1 2">
    <name type="scientific">Candidatus Allocopromorpha excrementigallinarum</name>
    <dbReference type="NCBI Taxonomy" id="2840742"/>
    <lineage>
        <taxon>Bacteria</taxon>
        <taxon>Bacillati</taxon>
        <taxon>Bacillota</taxon>
        <taxon>Clostridia</taxon>
        <taxon>Eubacteriales</taxon>
        <taxon>Eubacteriaceae</taxon>
        <taxon>Eubacteriaceae incertae sedis</taxon>
        <taxon>Candidatus Allocopromorpha</taxon>
    </lineage>
</organism>
<dbReference type="AlphaFoldDB" id="A0A9D1L7M9"/>
<evidence type="ECO:0000313" key="2">
    <source>
        <dbReference type="Proteomes" id="UP000824090"/>
    </source>
</evidence>
<dbReference type="InterPro" id="IPR012349">
    <property type="entry name" value="Split_barrel_FMN-bd"/>
</dbReference>
<dbReference type="EMBL" id="DVMP01000137">
    <property type="protein sequence ID" value="HIU26317.1"/>
    <property type="molecule type" value="Genomic_DNA"/>
</dbReference>
<evidence type="ECO:0000313" key="1">
    <source>
        <dbReference type="EMBL" id="HIU26317.1"/>
    </source>
</evidence>
<dbReference type="PANTHER" id="PTHR34071">
    <property type="entry name" value="5-NITROIMIDAZOLE ANTIBIOTICS RESISTANCE PROTEIN, NIMA-FAMILY-RELATED PROTEIN-RELATED"/>
    <property type="match status" value="1"/>
</dbReference>
<dbReference type="SUPFAM" id="SSF50475">
    <property type="entry name" value="FMN-binding split barrel"/>
    <property type="match status" value="1"/>
</dbReference>